<dbReference type="AlphaFoldDB" id="A0A9X2H3K4"/>
<dbReference type="Gene3D" id="3.10.50.40">
    <property type="match status" value="2"/>
</dbReference>
<protein>
    <recommendedName>
        <fullName evidence="6">Peptidyl-prolyl cis-trans isomerase</fullName>
        <ecNumber evidence="6">5.2.1.8</ecNumber>
    </recommendedName>
</protein>
<proteinExistence type="inferred from homology"/>
<dbReference type="Proteomes" id="UP001139722">
    <property type="component" value="Unassembled WGS sequence"/>
</dbReference>
<dbReference type="PROSITE" id="PS50059">
    <property type="entry name" value="FKBP_PPIASE"/>
    <property type="match status" value="1"/>
</dbReference>
<reference evidence="9" key="1">
    <citation type="submission" date="2022-06" db="EMBL/GenBank/DDBJ databases">
        <title>Sequencing the genomes of 1000 actinobacteria strains.</title>
        <authorList>
            <person name="Klenk H.-P."/>
        </authorList>
    </citation>
    <scope>NUCLEOTIDE SEQUENCE</scope>
    <source>
        <strain evidence="9">DSM 22016</strain>
    </source>
</reference>
<dbReference type="InterPro" id="IPR046357">
    <property type="entry name" value="PPIase_dom_sf"/>
</dbReference>
<keyword evidence="10" id="KW-1185">Reference proteome</keyword>
<dbReference type="PANTHER" id="PTHR43811">
    <property type="entry name" value="FKBP-TYPE PEPTIDYL-PROLYL CIS-TRANS ISOMERASE FKPA"/>
    <property type="match status" value="1"/>
</dbReference>
<dbReference type="GO" id="GO:0003755">
    <property type="term" value="F:peptidyl-prolyl cis-trans isomerase activity"/>
    <property type="evidence" value="ECO:0007669"/>
    <property type="project" value="UniProtKB-UniRule"/>
</dbReference>
<evidence type="ECO:0000256" key="4">
    <source>
        <dbReference type="ARBA" id="ARBA00023235"/>
    </source>
</evidence>
<keyword evidence="3 5" id="KW-0697">Rotamase</keyword>
<evidence type="ECO:0000259" key="8">
    <source>
        <dbReference type="PROSITE" id="PS50059"/>
    </source>
</evidence>
<evidence type="ECO:0000256" key="5">
    <source>
        <dbReference type="PROSITE-ProRule" id="PRU00277"/>
    </source>
</evidence>
<gene>
    <name evidence="9" type="ORF">BJ978_002619</name>
</gene>
<sequence>MRSSLALIATAGLVAVALTGCATAPAPEAAPGNSSEAITVTGKLGSEPKVSFPTPLEPAETQCTEIIAGSGPLLEEGQLALVGFAVYNGVTGDQIAAQGFDEAVPLATNNQPMVGFTKALTCAREGSRVAVVVPPKDGFGPNGNASLQVEPTDSLVVVMDVERAFPARADGTTQLTRDGFPAVVLAPDGRPGITVPQIDPPKSLQQETLLAGSGQVVEDGDTVVVNYTGVLWDDGTVFDSSWENGAPVTFTVGADAQVIPGFSKAIVGQKVGSQVAVIIPPSEGYGDQGNAQVPANSTLFFVVDILGVI</sequence>
<dbReference type="RefSeq" id="WP_156997911.1">
    <property type="nucleotide sequence ID" value="NZ_BAAANU010000008.1"/>
</dbReference>
<feature type="domain" description="PPIase FKBP-type" evidence="8">
    <location>
        <begin position="220"/>
        <end position="309"/>
    </location>
</feature>
<comment type="similarity">
    <text evidence="2 6">Belongs to the FKBP-type PPIase family.</text>
</comment>
<dbReference type="Pfam" id="PF00254">
    <property type="entry name" value="FKBP_C"/>
    <property type="match status" value="1"/>
</dbReference>
<evidence type="ECO:0000256" key="7">
    <source>
        <dbReference type="SAM" id="SignalP"/>
    </source>
</evidence>
<evidence type="ECO:0000256" key="1">
    <source>
        <dbReference type="ARBA" id="ARBA00000971"/>
    </source>
</evidence>
<dbReference type="SUPFAM" id="SSF54534">
    <property type="entry name" value="FKBP-like"/>
    <property type="match status" value="2"/>
</dbReference>
<name>A0A9X2H3K4_9MICO</name>
<evidence type="ECO:0000256" key="6">
    <source>
        <dbReference type="RuleBase" id="RU003915"/>
    </source>
</evidence>
<dbReference type="EMBL" id="JAMZDY010000001">
    <property type="protein sequence ID" value="MCP2371943.1"/>
    <property type="molecule type" value="Genomic_DNA"/>
</dbReference>
<dbReference type="PANTHER" id="PTHR43811:SF19">
    <property type="entry name" value="39 KDA FK506-BINDING NUCLEAR PROTEIN"/>
    <property type="match status" value="1"/>
</dbReference>
<dbReference type="EC" id="5.2.1.8" evidence="6"/>
<dbReference type="OrthoDB" id="25996at2"/>
<comment type="catalytic activity">
    <reaction evidence="1 5 6">
        <text>[protein]-peptidylproline (omega=180) = [protein]-peptidylproline (omega=0)</text>
        <dbReference type="Rhea" id="RHEA:16237"/>
        <dbReference type="Rhea" id="RHEA-COMP:10747"/>
        <dbReference type="Rhea" id="RHEA-COMP:10748"/>
        <dbReference type="ChEBI" id="CHEBI:83833"/>
        <dbReference type="ChEBI" id="CHEBI:83834"/>
        <dbReference type="EC" id="5.2.1.8"/>
    </reaction>
</comment>
<keyword evidence="4 5" id="KW-0413">Isomerase</keyword>
<dbReference type="PROSITE" id="PS51257">
    <property type="entry name" value="PROKAR_LIPOPROTEIN"/>
    <property type="match status" value="1"/>
</dbReference>
<evidence type="ECO:0000313" key="10">
    <source>
        <dbReference type="Proteomes" id="UP001139722"/>
    </source>
</evidence>
<keyword evidence="7" id="KW-0732">Signal</keyword>
<comment type="caution">
    <text evidence="9">The sequence shown here is derived from an EMBL/GenBank/DDBJ whole genome shotgun (WGS) entry which is preliminary data.</text>
</comment>
<evidence type="ECO:0000256" key="3">
    <source>
        <dbReference type="ARBA" id="ARBA00023110"/>
    </source>
</evidence>
<feature type="signal peptide" evidence="7">
    <location>
        <begin position="1"/>
        <end position="24"/>
    </location>
</feature>
<organism evidence="9 10">
    <name type="scientific">Agromyces terreus</name>
    <dbReference type="NCBI Taxonomy" id="424795"/>
    <lineage>
        <taxon>Bacteria</taxon>
        <taxon>Bacillati</taxon>
        <taxon>Actinomycetota</taxon>
        <taxon>Actinomycetes</taxon>
        <taxon>Micrococcales</taxon>
        <taxon>Microbacteriaceae</taxon>
        <taxon>Agromyces</taxon>
    </lineage>
</organism>
<accession>A0A9X2H3K4</accession>
<evidence type="ECO:0000256" key="2">
    <source>
        <dbReference type="ARBA" id="ARBA00006577"/>
    </source>
</evidence>
<feature type="chain" id="PRO_5040901444" description="Peptidyl-prolyl cis-trans isomerase" evidence="7">
    <location>
        <begin position="25"/>
        <end position="309"/>
    </location>
</feature>
<dbReference type="InterPro" id="IPR001179">
    <property type="entry name" value="PPIase_FKBP_dom"/>
</dbReference>
<evidence type="ECO:0000313" key="9">
    <source>
        <dbReference type="EMBL" id="MCP2371943.1"/>
    </source>
</evidence>